<dbReference type="GO" id="GO:0005524">
    <property type="term" value="F:ATP binding"/>
    <property type="evidence" value="ECO:0007669"/>
    <property type="project" value="UniProtKB-KW"/>
</dbReference>
<dbReference type="EMBL" id="AOCK01000001">
    <property type="protein sequence ID" value="EMR00410.1"/>
    <property type="molecule type" value="Genomic_DNA"/>
</dbReference>
<comment type="caution">
    <text evidence="10">The sequence shown here is derived from an EMBL/GenBank/DDBJ whole genome shotgun (WGS) entry which is preliminary data.</text>
</comment>
<dbReference type="Pfam" id="PF00005">
    <property type="entry name" value="ABC_tran"/>
    <property type="match status" value="1"/>
</dbReference>
<dbReference type="eggNOG" id="COG1131">
    <property type="taxonomic scope" value="Bacteria"/>
</dbReference>
<name>M7NF15_9MICC</name>
<dbReference type="InterPro" id="IPR027417">
    <property type="entry name" value="P-loop_NTPase"/>
</dbReference>
<keyword evidence="11" id="KW-1185">Reference proteome</keyword>
<keyword evidence="4" id="KW-0547">Nucleotide-binding</keyword>
<evidence type="ECO:0000256" key="3">
    <source>
        <dbReference type="ARBA" id="ARBA00022475"/>
    </source>
</evidence>
<dbReference type="RefSeq" id="WP_007269624.1">
    <property type="nucleotide sequence ID" value="NZ_AOCK01000001.1"/>
</dbReference>
<dbReference type="PANTHER" id="PTHR42711:SF17">
    <property type="entry name" value="ABC TRANSPORTER ATP-BINDING PROTEIN"/>
    <property type="match status" value="1"/>
</dbReference>
<keyword evidence="5" id="KW-0067">ATP-binding</keyword>
<evidence type="ECO:0000256" key="1">
    <source>
        <dbReference type="ARBA" id="ARBA00004202"/>
    </source>
</evidence>
<keyword evidence="6" id="KW-1278">Translocase</keyword>
<protein>
    <submittedName>
        <fullName evidence="10">ABC transporter-like protein</fullName>
    </submittedName>
</protein>
<feature type="domain" description="ABC transporter" evidence="9">
    <location>
        <begin position="21"/>
        <end position="246"/>
    </location>
</feature>
<dbReference type="GO" id="GO:0005886">
    <property type="term" value="C:plasma membrane"/>
    <property type="evidence" value="ECO:0007669"/>
    <property type="project" value="UniProtKB-SubCell"/>
</dbReference>
<evidence type="ECO:0000256" key="6">
    <source>
        <dbReference type="ARBA" id="ARBA00022967"/>
    </source>
</evidence>
<evidence type="ECO:0000256" key="5">
    <source>
        <dbReference type="ARBA" id="ARBA00022840"/>
    </source>
</evidence>
<dbReference type="InterPro" id="IPR003439">
    <property type="entry name" value="ABC_transporter-like_ATP-bd"/>
</dbReference>
<proteinExistence type="predicted"/>
<sequence>MSTITDSPLRAVAVQDVETVVRIKGLTKQYGDFTAVKSLDLDINRGEIIGLLGPNGAGKTTSIDMIVGLQAPSNGSVSVFGLDPTKDRAQFTRRVAVQTQEATLFPSLTVAETLRLFASLHEHPLSVASVAAATGMDEQAGVKVRKLSGGQTRRLLLGVALIGDPELIVLDEPSAGLDPAARQQLWGVIRNLRERGTTVLLTTHHMDEATELCDRVAIMVDGGVMALDTPENLVLAQANNRKVSFTVSSETALQSLEDLPSVTGIQTRPSNGALRVTVSTSDSDAVIAFLGANTGLGARVITVDGGNLEDVFLQLAATSNYSTRTDKPSRQGRFGKRTR</sequence>
<evidence type="ECO:0000313" key="10">
    <source>
        <dbReference type="EMBL" id="EMR00410.1"/>
    </source>
</evidence>
<evidence type="ECO:0000256" key="7">
    <source>
        <dbReference type="ARBA" id="ARBA00023136"/>
    </source>
</evidence>
<dbReference type="SMART" id="SM00382">
    <property type="entry name" value="AAA"/>
    <property type="match status" value="1"/>
</dbReference>
<evidence type="ECO:0000256" key="2">
    <source>
        <dbReference type="ARBA" id="ARBA00022448"/>
    </source>
</evidence>
<keyword evidence="2" id="KW-0813">Transport</keyword>
<dbReference type="InterPro" id="IPR050763">
    <property type="entry name" value="ABC_transporter_ATP-binding"/>
</dbReference>
<dbReference type="GO" id="GO:0016887">
    <property type="term" value="F:ATP hydrolysis activity"/>
    <property type="evidence" value="ECO:0007669"/>
    <property type="project" value="InterPro"/>
</dbReference>
<dbReference type="GO" id="GO:0046677">
    <property type="term" value="P:response to antibiotic"/>
    <property type="evidence" value="ECO:0007669"/>
    <property type="project" value="UniProtKB-KW"/>
</dbReference>
<evidence type="ECO:0000259" key="9">
    <source>
        <dbReference type="PROSITE" id="PS50893"/>
    </source>
</evidence>
<evidence type="ECO:0000256" key="8">
    <source>
        <dbReference type="ARBA" id="ARBA00023251"/>
    </source>
</evidence>
<comment type="subcellular location">
    <subcellularLocation>
        <location evidence="1">Cell membrane</location>
        <topology evidence="1">Peripheral membrane protein</topology>
    </subcellularLocation>
</comment>
<dbReference type="SUPFAM" id="SSF52540">
    <property type="entry name" value="P-loop containing nucleoside triphosphate hydrolases"/>
    <property type="match status" value="1"/>
</dbReference>
<reference evidence="10 11" key="1">
    <citation type="journal article" date="2013" name="Genome Announc.">
        <title>Draft Genome Sequence of Arthrobacter gangotriensis Strain Lz1yT, Isolated from a Penguin Rookery Soil Sample Collected in Antarctica, near the Indian Station Dakshin Gangotri.</title>
        <authorList>
            <person name="Shivaji S."/>
            <person name="Ara S."/>
            <person name="Bandi S."/>
            <person name="Singh A."/>
            <person name="Kumar Pinnaka A."/>
        </authorList>
    </citation>
    <scope>NUCLEOTIDE SEQUENCE [LARGE SCALE GENOMIC DNA]</scope>
    <source>
        <strain evidence="10 11">Lz1y</strain>
    </source>
</reference>
<keyword evidence="3" id="KW-1003">Cell membrane</keyword>
<dbReference type="STRING" id="1276920.ADIAG_00417"/>
<evidence type="ECO:0000313" key="11">
    <source>
        <dbReference type="Proteomes" id="UP000012015"/>
    </source>
</evidence>
<keyword evidence="7" id="KW-0472">Membrane</keyword>
<gene>
    <name evidence="10" type="ORF">ADIAG_00417</name>
</gene>
<dbReference type="Proteomes" id="UP000012015">
    <property type="component" value="Unassembled WGS sequence"/>
</dbReference>
<dbReference type="CDD" id="cd03230">
    <property type="entry name" value="ABC_DR_subfamily_A"/>
    <property type="match status" value="1"/>
</dbReference>
<dbReference type="Gene3D" id="3.40.50.300">
    <property type="entry name" value="P-loop containing nucleotide triphosphate hydrolases"/>
    <property type="match status" value="1"/>
</dbReference>
<evidence type="ECO:0000256" key="4">
    <source>
        <dbReference type="ARBA" id="ARBA00022741"/>
    </source>
</evidence>
<dbReference type="PROSITE" id="PS50893">
    <property type="entry name" value="ABC_TRANSPORTER_2"/>
    <property type="match status" value="1"/>
</dbReference>
<dbReference type="InterPro" id="IPR003593">
    <property type="entry name" value="AAA+_ATPase"/>
</dbReference>
<dbReference type="AlphaFoldDB" id="M7NF15"/>
<dbReference type="PATRIC" id="fig|1276920.7.peg.412"/>
<keyword evidence="8" id="KW-0046">Antibiotic resistance</keyword>
<accession>M7NF15</accession>
<dbReference type="PANTHER" id="PTHR42711">
    <property type="entry name" value="ABC TRANSPORTER ATP-BINDING PROTEIN"/>
    <property type="match status" value="1"/>
</dbReference>
<organism evidence="10 11">
    <name type="scientific">Paeniglutamicibacter gangotriensis Lz1y</name>
    <dbReference type="NCBI Taxonomy" id="1276920"/>
    <lineage>
        <taxon>Bacteria</taxon>
        <taxon>Bacillati</taxon>
        <taxon>Actinomycetota</taxon>
        <taxon>Actinomycetes</taxon>
        <taxon>Micrococcales</taxon>
        <taxon>Micrococcaceae</taxon>
        <taxon>Paeniglutamicibacter</taxon>
    </lineage>
</organism>
<dbReference type="FunFam" id="3.40.50.300:FF:000589">
    <property type="entry name" value="ABC transporter, ATP-binding subunit"/>
    <property type="match status" value="1"/>
</dbReference>